<feature type="region of interest" description="Disordered" evidence="1">
    <location>
        <begin position="1"/>
        <end position="69"/>
    </location>
</feature>
<gene>
    <name evidence="2" type="ORF">E2562_017920</name>
</gene>
<accession>A0A6G1CQV1</accession>
<proteinExistence type="predicted"/>
<dbReference type="AlphaFoldDB" id="A0A6G1CQV1"/>
<dbReference type="Proteomes" id="UP000479710">
    <property type="component" value="Unassembled WGS sequence"/>
</dbReference>
<evidence type="ECO:0000256" key="1">
    <source>
        <dbReference type="SAM" id="MobiDB-lite"/>
    </source>
</evidence>
<dbReference type="EMBL" id="SPHZ02000008">
    <property type="protein sequence ID" value="KAF0902522.1"/>
    <property type="molecule type" value="Genomic_DNA"/>
</dbReference>
<organism evidence="2 3">
    <name type="scientific">Oryza meyeriana var. granulata</name>
    <dbReference type="NCBI Taxonomy" id="110450"/>
    <lineage>
        <taxon>Eukaryota</taxon>
        <taxon>Viridiplantae</taxon>
        <taxon>Streptophyta</taxon>
        <taxon>Embryophyta</taxon>
        <taxon>Tracheophyta</taxon>
        <taxon>Spermatophyta</taxon>
        <taxon>Magnoliopsida</taxon>
        <taxon>Liliopsida</taxon>
        <taxon>Poales</taxon>
        <taxon>Poaceae</taxon>
        <taxon>BOP clade</taxon>
        <taxon>Oryzoideae</taxon>
        <taxon>Oryzeae</taxon>
        <taxon>Oryzinae</taxon>
        <taxon>Oryza</taxon>
        <taxon>Oryza meyeriana</taxon>
    </lineage>
</organism>
<evidence type="ECO:0000313" key="2">
    <source>
        <dbReference type="EMBL" id="KAF0902522.1"/>
    </source>
</evidence>
<reference evidence="2 3" key="1">
    <citation type="submission" date="2019-11" db="EMBL/GenBank/DDBJ databases">
        <title>Whole genome sequence of Oryza granulata.</title>
        <authorList>
            <person name="Li W."/>
        </authorList>
    </citation>
    <scope>NUCLEOTIDE SEQUENCE [LARGE SCALE GENOMIC DNA]</scope>
    <source>
        <strain evidence="3">cv. Menghai</strain>
        <tissue evidence="2">Leaf</tissue>
    </source>
</reference>
<feature type="compositionally biased region" description="Low complexity" evidence="1">
    <location>
        <begin position="42"/>
        <end position="69"/>
    </location>
</feature>
<comment type="caution">
    <text evidence="2">The sequence shown here is derived from an EMBL/GenBank/DDBJ whole genome shotgun (WGS) entry which is preliminary data.</text>
</comment>
<protein>
    <submittedName>
        <fullName evidence="2">Uncharacterized protein</fullName>
    </submittedName>
</protein>
<keyword evidence="3" id="KW-1185">Reference proteome</keyword>
<evidence type="ECO:0000313" key="3">
    <source>
        <dbReference type="Proteomes" id="UP000479710"/>
    </source>
</evidence>
<sequence>MVGPGTGERDLGPRRLAPGPGWRDPDRGTRPGPEMVGLGTNGRDPGPRRLAPGPGRRDPGPGMFPGHRA</sequence>
<name>A0A6G1CQV1_9ORYZ</name>